<dbReference type="InterPro" id="IPR000477">
    <property type="entry name" value="RT_dom"/>
</dbReference>
<reference evidence="2" key="2">
    <citation type="journal article" date="2024" name="Plant">
        <title>Genomic evolution and insights into agronomic trait innovations of Sesamum species.</title>
        <authorList>
            <person name="Miao H."/>
            <person name="Wang L."/>
            <person name="Qu L."/>
            <person name="Liu H."/>
            <person name="Sun Y."/>
            <person name="Le M."/>
            <person name="Wang Q."/>
            <person name="Wei S."/>
            <person name="Zheng Y."/>
            <person name="Lin W."/>
            <person name="Duan Y."/>
            <person name="Cao H."/>
            <person name="Xiong S."/>
            <person name="Wang X."/>
            <person name="Wei L."/>
            <person name="Li C."/>
            <person name="Ma Q."/>
            <person name="Ju M."/>
            <person name="Zhao R."/>
            <person name="Li G."/>
            <person name="Mu C."/>
            <person name="Tian Q."/>
            <person name="Mei H."/>
            <person name="Zhang T."/>
            <person name="Gao T."/>
            <person name="Zhang H."/>
        </authorList>
    </citation>
    <scope>NUCLEOTIDE SEQUENCE</scope>
    <source>
        <strain evidence="2">G01</strain>
    </source>
</reference>
<dbReference type="PANTHER" id="PTHR46890:SF48">
    <property type="entry name" value="RNA-DIRECTED DNA POLYMERASE"/>
    <property type="match status" value="1"/>
</dbReference>
<reference evidence="2" key="1">
    <citation type="submission" date="2020-06" db="EMBL/GenBank/DDBJ databases">
        <authorList>
            <person name="Li T."/>
            <person name="Hu X."/>
            <person name="Zhang T."/>
            <person name="Song X."/>
            <person name="Zhang H."/>
            <person name="Dai N."/>
            <person name="Sheng W."/>
            <person name="Hou X."/>
            <person name="Wei L."/>
        </authorList>
    </citation>
    <scope>NUCLEOTIDE SEQUENCE</scope>
    <source>
        <strain evidence="2">G01</strain>
        <tissue evidence="2">Leaf</tissue>
    </source>
</reference>
<proteinExistence type="predicted"/>
<gene>
    <name evidence="2" type="ORF">Sangu_0178600</name>
</gene>
<dbReference type="InterPro" id="IPR052343">
    <property type="entry name" value="Retrotransposon-Effector_Assoc"/>
</dbReference>
<feature type="domain" description="Reverse transcriptase" evidence="1">
    <location>
        <begin position="200"/>
        <end position="297"/>
    </location>
</feature>
<dbReference type="Pfam" id="PF00078">
    <property type="entry name" value="RVT_1"/>
    <property type="match status" value="1"/>
</dbReference>
<sequence>MGRFSWRFALDCGRDFNVVLSPNERPGASAPSTVAMSDFHDAIADSALIDAGYQELAHLAIHLELSKLNHCGLLAECTVERKEWNRTVFGNVFDRVAAVERQLKEADEAYDHDPCDCMLVERNRCSAELHNGEYLTNSIAIKNSATSFFQQLLTAEPVFPKEMNSENLEDGLIDEDCDLCFTATTISLILKIASAASWSDYWPISLCNVTNKICTKLMIRLGRVLPNVLSLSQSSFVPGLLSDNVLFAQELIHSLESHQPEANVVFKLDMAKAYDRVSWEFSYQVLRQKGSPQRYIDLVANAVSHCWFSVLVNGMFSSGRGCIGCSESGRLCSGLCYEAVVAVSEQVILTVGIFA</sequence>
<dbReference type="PANTHER" id="PTHR46890">
    <property type="entry name" value="NON-LTR RETROLELEMENT REVERSE TRANSCRIPTASE-LIKE PROTEIN-RELATED"/>
    <property type="match status" value="1"/>
</dbReference>
<dbReference type="AlphaFoldDB" id="A0AAW2RML1"/>
<evidence type="ECO:0000259" key="1">
    <source>
        <dbReference type="Pfam" id="PF00078"/>
    </source>
</evidence>
<dbReference type="EMBL" id="JACGWK010000001">
    <property type="protein sequence ID" value="KAL0381143.1"/>
    <property type="molecule type" value="Genomic_DNA"/>
</dbReference>
<evidence type="ECO:0000313" key="2">
    <source>
        <dbReference type="EMBL" id="KAL0381143.1"/>
    </source>
</evidence>
<organism evidence="2">
    <name type="scientific">Sesamum angustifolium</name>
    <dbReference type="NCBI Taxonomy" id="2727405"/>
    <lineage>
        <taxon>Eukaryota</taxon>
        <taxon>Viridiplantae</taxon>
        <taxon>Streptophyta</taxon>
        <taxon>Embryophyta</taxon>
        <taxon>Tracheophyta</taxon>
        <taxon>Spermatophyta</taxon>
        <taxon>Magnoliopsida</taxon>
        <taxon>eudicotyledons</taxon>
        <taxon>Gunneridae</taxon>
        <taxon>Pentapetalae</taxon>
        <taxon>asterids</taxon>
        <taxon>lamiids</taxon>
        <taxon>Lamiales</taxon>
        <taxon>Pedaliaceae</taxon>
        <taxon>Sesamum</taxon>
    </lineage>
</organism>
<name>A0AAW2RML1_9LAMI</name>
<accession>A0AAW2RML1</accession>
<protein>
    <recommendedName>
        <fullName evidence="1">Reverse transcriptase domain-containing protein</fullName>
    </recommendedName>
</protein>
<comment type="caution">
    <text evidence="2">The sequence shown here is derived from an EMBL/GenBank/DDBJ whole genome shotgun (WGS) entry which is preliminary data.</text>
</comment>